<dbReference type="PROSITE" id="PS50823">
    <property type="entry name" value="KH_TYPE_2"/>
    <property type="match status" value="1"/>
</dbReference>
<dbReference type="InterPro" id="IPR001351">
    <property type="entry name" value="Ribosomal_uS3_C"/>
</dbReference>
<dbReference type="NCBIfam" id="TIGR01009">
    <property type="entry name" value="rpsC_bact"/>
    <property type="match status" value="1"/>
</dbReference>
<protein>
    <recommendedName>
        <fullName evidence="7 8">Small ribosomal subunit protein uS3</fullName>
    </recommendedName>
</protein>
<evidence type="ECO:0000259" key="10">
    <source>
        <dbReference type="PROSITE" id="PS50823"/>
    </source>
</evidence>
<comment type="function">
    <text evidence="6 8">Binds the lower part of the 30S subunit head. Binds mRNA in the 70S ribosome, positioning it for translation.</text>
</comment>
<evidence type="ECO:0000256" key="6">
    <source>
        <dbReference type="ARBA" id="ARBA00024998"/>
    </source>
</evidence>
<dbReference type="EMBL" id="CP002344">
    <property type="protein sequence ID" value="ADU52367.1"/>
    <property type="molecule type" value="Genomic_DNA"/>
</dbReference>
<accession>E6SKZ4</accession>
<dbReference type="KEGG" id="tmr:Tmar_2289"/>
<dbReference type="SMART" id="SM00322">
    <property type="entry name" value="KH"/>
    <property type="match status" value="1"/>
</dbReference>
<comment type="subunit">
    <text evidence="8">Part of the 30S ribosomal subunit. Forms a tight complex with proteins S10 and S14.</text>
</comment>
<keyword evidence="5 8" id="KW-0687">Ribonucleoprotein</keyword>
<dbReference type="InterPro" id="IPR004044">
    <property type="entry name" value="KH_dom_type_2"/>
</dbReference>
<keyword evidence="3 8" id="KW-0694">RNA-binding</keyword>
<dbReference type="HOGENOM" id="CLU_058591_0_2_9"/>
<dbReference type="GO" id="GO:0006412">
    <property type="term" value="P:translation"/>
    <property type="evidence" value="ECO:0007669"/>
    <property type="project" value="UniProtKB-UniRule"/>
</dbReference>
<dbReference type="eggNOG" id="COG0092">
    <property type="taxonomic scope" value="Bacteria"/>
</dbReference>
<dbReference type="HAMAP" id="MF_01309_B">
    <property type="entry name" value="Ribosomal_uS3_B"/>
    <property type="match status" value="1"/>
</dbReference>
<comment type="similarity">
    <text evidence="1 8 9">Belongs to the universal ribosomal protein uS3 family.</text>
</comment>
<dbReference type="InterPro" id="IPR005704">
    <property type="entry name" value="Ribosomal_uS3_bac-typ"/>
</dbReference>
<evidence type="ECO:0000256" key="4">
    <source>
        <dbReference type="ARBA" id="ARBA00022980"/>
    </source>
</evidence>
<evidence type="ECO:0000313" key="11">
    <source>
        <dbReference type="EMBL" id="ADU52367.1"/>
    </source>
</evidence>
<proteinExistence type="inferred from homology"/>
<dbReference type="GO" id="GO:0022627">
    <property type="term" value="C:cytosolic small ribosomal subunit"/>
    <property type="evidence" value="ECO:0007669"/>
    <property type="project" value="TreeGrafter"/>
</dbReference>
<dbReference type="SUPFAM" id="SSF54821">
    <property type="entry name" value="Ribosomal protein S3 C-terminal domain"/>
    <property type="match status" value="1"/>
</dbReference>
<dbReference type="InterPro" id="IPR018280">
    <property type="entry name" value="Ribosomal_uS3_CS"/>
</dbReference>
<keyword evidence="2 8" id="KW-0699">rRNA-binding</keyword>
<reference evidence="12" key="2">
    <citation type="journal article" date="2010" name="Stand. Genomic Sci.">
        <title>Complete genome sequence of Thermaerobacter marianensis type strain (7p75aT).</title>
        <authorList>
            <person name="Han C."/>
            <person name="Gu W."/>
            <person name="Zhang X."/>
            <person name="Lapidus A."/>
            <person name="Nolan M."/>
            <person name="Copeland A."/>
            <person name="Lucas S."/>
            <person name="Glavina Del Rio T."/>
            <person name="Tice H."/>
            <person name="Cheng J."/>
            <person name="Tapia R."/>
            <person name="Goodwin L."/>
            <person name="Pitluck S."/>
            <person name="Pagani I."/>
            <person name="Ivanova N."/>
            <person name="Mavromatis K."/>
            <person name="Mikhailova N."/>
            <person name="Pati A."/>
            <person name="Chen A."/>
            <person name="Palaniappan K."/>
            <person name="Land M."/>
            <person name="Hauser L."/>
            <person name="Chang Y."/>
            <person name="Jeffries C."/>
            <person name="Schneider S."/>
            <person name="Rohde M."/>
            <person name="Goker M."/>
            <person name="Pukall R."/>
            <person name="Woyke T."/>
            <person name="Bristow J."/>
            <person name="Eisen J."/>
            <person name="Markowitz V."/>
            <person name="Hugenholtz P."/>
            <person name="Kyrpides N."/>
            <person name="Klenk H."/>
            <person name="Detter J."/>
        </authorList>
    </citation>
    <scope>NUCLEOTIDE SEQUENCE [LARGE SCALE GENOMIC DNA]</scope>
    <source>
        <strain evidence="12">ATCC 700841 / DSM 12885 / JCM 10246 / 7p75a</strain>
    </source>
</reference>
<dbReference type="CDD" id="cd02412">
    <property type="entry name" value="KH-II_30S_S3"/>
    <property type="match status" value="1"/>
</dbReference>
<sequence>MGQKTHPKGFRLGIIRDWDSRWYARRQEFVDLLLEDQRIRRHIKKRLYDAGISRVEIERAANRVRITIHAGKPGMVIGKGGTGVEALRQDLERMTGRQVAINVVEVKEPELDAQLVAESIAAQIERRISWRRAMKQALQRAMRAGAKGCKIRVSGRLGGAEISRSEWTAEGSVPLHTLRADIDYGQAEAFTTYGQIGVKVWINRGEVLPEAKREAAPAEQGAQGGR</sequence>
<keyword evidence="12" id="KW-1185">Reference proteome</keyword>
<dbReference type="RefSeq" id="WP_013496663.1">
    <property type="nucleotide sequence ID" value="NC_014831.1"/>
</dbReference>
<evidence type="ECO:0000256" key="8">
    <source>
        <dbReference type="HAMAP-Rule" id="MF_01309"/>
    </source>
</evidence>
<evidence type="ECO:0000256" key="1">
    <source>
        <dbReference type="ARBA" id="ARBA00010761"/>
    </source>
</evidence>
<dbReference type="GO" id="GO:0019843">
    <property type="term" value="F:rRNA binding"/>
    <property type="evidence" value="ECO:0007669"/>
    <property type="project" value="UniProtKB-UniRule"/>
</dbReference>
<dbReference type="PANTHER" id="PTHR11760:SF19">
    <property type="entry name" value="SMALL RIBOSOMAL SUBUNIT PROTEIN US3C"/>
    <property type="match status" value="1"/>
</dbReference>
<dbReference type="STRING" id="644966.Tmar_2289"/>
<evidence type="ECO:0000256" key="2">
    <source>
        <dbReference type="ARBA" id="ARBA00022730"/>
    </source>
</evidence>
<evidence type="ECO:0000256" key="3">
    <source>
        <dbReference type="ARBA" id="ARBA00022884"/>
    </source>
</evidence>
<dbReference type="GO" id="GO:0003729">
    <property type="term" value="F:mRNA binding"/>
    <property type="evidence" value="ECO:0007669"/>
    <property type="project" value="UniProtKB-UniRule"/>
</dbReference>
<reference evidence="11 12" key="1">
    <citation type="journal article" date="2010" name="Stand. Genomic Sci.">
        <title>Complete genome sequence of Thermaerobacter marianensis type strain (7p75a).</title>
        <authorList>
            <person name="Han C."/>
            <person name="Gu W."/>
            <person name="Zhang X."/>
            <person name="Lapidus A."/>
            <person name="Nolan M."/>
            <person name="Copeland A."/>
            <person name="Lucas S."/>
            <person name="Del Rio T.G."/>
            <person name="Tice H."/>
            <person name="Cheng J.F."/>
            <person name="Tapia R."/>
            <person name="Goodwin L."/>
            <person name="Pitluck S."/>
            <person name="Pagani I."/>
            <person name="Ivanova N."/>
            <person name="Mavromatis K."/>
            <person name="Mikhailova N."/>
            <person name="Pati A."/>
            <person name="Chen A."/>
            <person name="Palaniappan K."/>
            <person name="Land M."/>
            <person name="Hauser L."/>
            <person name="Chang Y.J."/>
            <person name="Jeffries C.D."/>
            <person name="Schneider S."/>
            <person name="Rohde M."/>
            <person name="Goker M."/>
            <person name="Pukall R."/>
            <person name="Woyke T."/>
            <person name="Bristow J."/>
            <person name="Eisen J.A."/>
            <person name="Markowitz V."/>
            <person name="Hugenholtz P."/>
            <person name="Kyrpides N.C."/>
            <person name="Klenk H.P."/>
            <person name="Detter J.C."/>
        </authorList>
    </citation>
    <scope>NUCLEOTIDE SEQUENCE [LARGE SCALE GENOMIC DNA]</scope>
    <source>
        <strain evidence="12">ATCC 700841 / DSM 12885 / JCM 10246 / 7p75a</strain>
    </source>
</reference>
<dbReference type="FunFam" id="3.30.300.20:FF:000001">
    <property type="entry name" value="30S ribosomal protein S3"/>
    <property type="match status" value="1"/>
</dbReference>
<keyword evidence="4 8" id="KW-0689">Ribosomal protein</keyword>
<dbReference type="AlphaFoldDB" id="E6SKZ4"/>
<gene>
    <name evidence="8" type="primary">rpsC</name>
    <name evidence="11" type="ordered locus">Tmar_2289</name>
</gene>
<name>E6SKZ4_THEM7</name>
<evidence type="ECO:0000256" key="9">
    <source>
        <dbReference type="RuleBase" id="RU003624"/>
    </source>
</evidence>
<organism evidence="11 12">
    <name type="scientific">Thermaerobacter marianensis (strain ATCC 700841 / DSM 12885 / JCM 10246 / 7p75a)</name>
    <dbReference type="NCBI Taxonomy" id="644966"/>
    <lineage>
        <taxon>Bacteria</taxon>
        <taxon>Bacillati</taxon>
        <taxon>Bacillota</taxon>
        <taxon>Clostridia</taxon>
        <taxon>Eubacteriales</taxon>
        <taxon>Clostridiales Family XVII. Incertae Sedis</taxon>
        <taxon>Thermaerobacter</taxon>
    </lineage>
</organism>
<evidence type="ECO:0000256" key="7">
    <source>
        <dbReference type="ARBA" id="ARBA00035257"/>
    </source>
</evidence>
<dbReference type="Gene3D" id="3.30.300.20">
    <property type="match status" value="1"/>
</dbReference>
<dbReference type="InterPro" id="IPR057258">
    <property type="entry name" value="Ribosomal_uS3"/>
</dbReference>
<dbReference type="OrthoDB" id="9806396at2"/>
<dbReference type="GO" id="GO:0003735">
    <property type="term" value="F:structural constituent of ribosome"/>
    <property type="evidence" value="ECO:0007669"/>
    <property type="project" value="InterPro"/>
</dbReference>
<evidence type="ECO:0000313" key="12">
    <source>
        <dbReference type="Proteomes" id="UP000008915"/>
    </source>
</evidence>
<dbReference type="PANTHER" id="PTHR11760">
    <property type="entry name" value="30S/40S RIBOSOMAL PROTEIN S3"/>
    <property type="match status" value="1"/>
</dbReference>
<dbReference type="InterPro" id="IPR004087">
    <property type="entry name" value="KH_dom"/>
</dbReference>
<dbReference type="SUPFAM" id="SSF54814">
    <property type="entry name" value="Prokaryotic type KH domain (KH-domain type II)"/>
    <property type="match status" value="1"/>
</dbReference>
<dbReference type="InterPro" id="IPR009019">
    <property type="entry name" value="KH_sf_prok-type"/>
</dbReference>
<dbReference type="Pfam" id="PF07650">
    <property type="entry name" value="KH_2"/>
    <property type="match status" value="1"/>
</dbReference>
<dbReference type="Proteomes" id="UP000008915">
    <property type="component" value="Chromosome"/>
</dbReference>
<dbReference type="Gene3D" id="3.30.1140.32">
    <property type="entry name" value="Ribosomal protein S3, C-terminal domain"/>
    <property type="match status" value="1"/>
</dbReference>
<feature type="domain" description="KH type-2" evidence="10">
    <location>
        <begin position="39"/>
        <end position="107"/>
    </location>
</feature>
<dbReference type="FunFam" id="3.30.1140.32:FF:000002">
    <property type="entry name" value="30S ribosomal protein S3"/>
    <property type="match status" value="1"/>
</dbReference>
<dbReference type="InterPro" id="IPR015946">
    <property type="entry name" value="KH_dom-like_a/b"/>
</dbReference>
<dbReference type="PROSITE" id="PS00548">
    <property type="entry name" value="RIBOSOMAL_S3"/>
    <property type="match status" value="1"/>
</dbReference>
<dbReference type="InterPro" id="IPR036419">
    <property type="entry name" value="Ribosomal_S3_C_sf"/>
</dbReference>
<evidence type="ECO:0000256" key="5">
    <source>
        <dbReference type="ARBA" id="ARBA00023274"/>
    </source>
</evidence>
<dbReference type="Pfam" id="PF00189">
    <property type="entry name" value="Ribosomal_S3_C"/>
    <property type="match status" value="1"/>
</dbReference>